<dbReference type="Pfam" id="PF20463">
    <property type="entry name" value="PDH_C"/>
    <property type="match status" value="1"/>
</dbReference>
<sequence>MIVGIAGLGLIGGSLAKAYKSAGDHTVYGFDADEATLGFAQVAGAIDGVLTPETAAQCGLLLIALYPKDAVEYLRSLAPYIPRDALVIDCCGVKRFVCQACFELAAAHGFTFVGGHPMAGTHNSGFKYSRPTLFKGAAMILVPPVYDDIMLFDRIEKALAPAGFGHLTVTTGEKHDEMIAFTSQMAHVVSNAFIKSPAAREHKGYSAGSYKDLTRVAWLNPDMWSELFLENRDVLIRELDFFIGSLSKYRDALDKSDGPALRALLDEGRRLKEELDGR</sequence>
<dbReference type="AlphaFoldDB" id="A0A1M5X2Q3"/>
<dbReference type="GO" id="GO:0008977">
    <property type="term" value="F:prephenate dehydrogenase (NAD+) activity"/>
    <property type="evidence" value="ECO:0007669"/>
    <property type="project" value="InterPro"/>
</dbReference>
<name>A0A1M5X2Q3_9FIRM</name>
<accession>A0A1M5X2Q3</accession>
<feature type="domain" description="Prephenate/arogenate dehydrogenase" evidence="4">
    <location>
        <begin position="1"/>
        <end position="278"/>
    </location>
</feature>
<evidence type="ECO:0000313" key="6">
    <source>
        <dbReference type="Proteomes" id="UP000183995"/>
    </source>
</evidence>
<evidence type="ECO:0000313" key="5">
    <source>
        <dbReference type="EMBL" id="SHH93872.1"/>
    </source>
</evidence>
<dbReference type="SUPFAM" id="SSF48179">
    <property type="entry name" value="6-phosphogluconate dehydrogenase C-terminal domain-like"/>
    <property type="match status" value="1"/>
</dbReference>
<dbReference type="Gene3D" id="3.40.50.720">
    <property type="entry name" value="NAD(P)-binding Rossmann-like Domain"/>
    <property type="match status" value="1"/>
</dbReference>
<dbReference type="InterPro" id="IPR046825">
    <property type="entry name" value="PDH_C"/>
</dbReference>
<dbReference type="EMBL" id="FQXV01000004">
    <property type="protein sequence ID" value="SHH93872.1"/>
    <property type="molecule type" value="Genomic_DNA"/>
</dbReference>
<dbReference type="InterPro" id="IPR036291">
    <property type="entry name" value="NAD(P)-bd_dom_sf"/>
</dbReference>
<evidence type="ECO:0000259" key="4">
    <source>
        <dbReference type="PROSITE" id="PS51176"/>
    </source>
</evidence>
<proteinExistence type="inferred from homology"/>
<dbReference type="PANTHER" id="PTHR21363:SF0">
    <property type="entry name" value="PREPHENATE DEHYDROGENASE [NADP(+)]"/>
    <property type="match status" value="1"/>
</dbReference>
<dbReference type="InterPro" id="IPR050812">
    <property type="entry name" value="Preph/Arog_dehydrog"/>
</dbReference>
<protein>
    <submittedName>
        <fullName evidence="5">Prephenate dehydrogenase</fullName>
    </submittedName>
</protein>
<dbReference type="Proteomes" id="UP000183995">
    <property type="component" value="Unassembled WGS sequence"/>
</dbReference>
<dbReference type="SUPFAM" id="SSF51735">
    <property type="entry name" value="NAD(P)-binding Rossmann-fold domains"/>
    <property type="match status" value="1"/>
</dbReference>
<evidence type="ECO:0000256" key="3">
    <source>
        <dbReference type="ARBA" id="ARBA00029440"/>
    </source>
</evidence>
<dbReference type="GO" id="GO:0006571">
    <property type="term" value="P:tyrosine biosynthetic process"/>
    <property type="evidence" value="ECO:0007669"/>
    <property type="project" value="InterPro"/>
</dbReference>
<dbReference type="Gene3D" id="1.10.3660.10">
    <property type="entry name" value="6-phosphogluconate dehydrogenase C-terminal like domain"/>
    <property type="match status" value="1"/>
</dbReference>
<dbReference type="STRING" id="1123282.SAMN02745823_01537"/>
<comment type="similarity">
    <text evidence="1">Belongs to the prephenate/arogenate dehydrogenase family.</text>
</comment>
<evidence type="ECO:0000256" key="2">
    <source>
        <dbReference type="ARBA" id="ARBA00023002"/>
    </source>
</evidence>
<organism evidence="5 6">
    <name type="scientific">Sporobacter termitidis DSM 10068</name>
    <dbReference type="NCBI Taxonomy" id="1123282"/>
    <lineage>
        <taxon>Bacteria</taxon>
        <taxon>Bacillati</taxon>
        <taxon>Bacillota</taxon>
        <taxon>Clostridia</taxon>
        <taxon>Eubacteriales</taxon>
        <taxon>Oscillospiraceae</taxon>
        <taxon>Sporobacter</taxon>
    </lineage>
</organism>
<dbReference type="InterPro" id="IPR008927">
    <property type="entry name" value="6-PGluconate_DH-like_C_sf"/>
</dbReference>
<dbReference type="OrthoDB" id="9802008at2"/>
<dbReference type="PROSITE" id="PS51176">
    <property type="entry name" value="PDH_ADH"/>
    <property type="match status" value="1"/>
</dbReference>
<dbReference type="InterPro" id="IPR003099">
    <property type="entry name" value="Prephen_DH"/>
</dbReference>
<dbReference type="RefSeq" id="WP_073077359.1">
    <property type="nucleotide sequence ID" value="NZ_FQXV01000004.1"/>
</dbReference>
<evidence type="ECO:0000256" key="1">
    <source>
        <dbReference type="ARBA" id="ARBA00007964"/>
    </source>
</evidence>
<dbReference type="Pfam" id="PF02153">
    <property type="entry name" value="PDH_N"/>
    <property type="match status" value="1"/>
</dbReference>
<keyword evidence="6" id="KW-1185">Reference proteome</keyword>
<dbReference type="InterPro" id="IPR046826">
    <property type="entry name" value="PDH_N"/>
</dbReference>
<keyword evidence="2" id="KW-0560">Oxidoreductase</keyword>
<reference evidence="5 6" key="1">
    <citation type="submission" date="2016-11" db="EMBL/GenBank/DDBJ databases">
        <authorList>
            <person name="Jaros S."/>
            <person name="Januszkiewicz K."/>
            <person name="Wedrychowicz H."/>
        </authorList>
    </citation>
    <scope>NUCLEOTIDE SEQUENCE [LARGE SCALE GENOMIC DNA]</scope>
    <source>
        <strain evidence="5 6">DSM 10068</strain>
    </source>
</reference>
<dbReference type="PANTHER" id="PTHR21363">
    <property type="entry name" value="PREPHENATE DEHYDROGENASE"/>
    <property type="match status" value="1"/>
</dbReference>
<dbReference type="GO" id="GO:0004665">
    <property type="term" value="F:prephenate dehydrogenase (NADP+) activity"/>
    <property type="evidence" value="ECO:0007669"/>
    <property type="project" value="InterPro"/>
</dbReference>
<comment type="pathway">
    <text evidence="3">Amino-acid biosynthesis.</text>
</comment>
<dbReference type="GO" id="GO:0070403">
    <property type="term" value="F:NAD+ binding"/>
    <property type="evidence" value="ECO:0007669"/>
    <property type="project" value="InterPro"/>
</dbReference>
<gene>
    <name evidence="5" type="ORF">SAMN02745823_01537</name>
</gene>